<dbReference type="KEGG" id="sapo:SAPIO_CDS6166"/>
<keyword evidence="9" id="KW-0175">Coiled coil</keyword>
<dbReference type="SUPFAM" id="SSF55486">
    <property type="entry name" value="Metalloproteases ('zincins'), catalytic domain"/>
    <property type="match status" value="1"/>
</dbReference>
<dbReference type="EMBL" id="JOWA01000100">
    <property type="protein sequence ID" value="KEZ42300.1"/>
    <property type="molecule type" value="Genomic_DNA"/>
</dbReference>
<dbReference type="GO" id="GO:0000976">
    <property type="term" value="F:transcription cis-regulatory region binding"/>
    <property type="evidence" value="ECO:0007669"/>
    <property type="project" value="TreeGrafter"/>
</dbReference>
<dbReference type="OrthoDB" id="308861at2759"/>
<dbReference type="InterPro" id="IPR027268">
    <property type="entry name" value="Peptidase_M4/M1_CTD_sf"/>
</dbReference>
<dbReference type="InterPro" id="IPR042097">
    <property type="entry name" value="Aminopeptidase_N-like_N_sf"/>
</dbReference>
<evidence type="ECO:0000256" key="5">
    <source>
        <dbReference type="ARBA" id="ARBA00023163"/>
    </source>
</evidence>
<sequence>MAQTIGGFQDVSDAEDHDVEMLSDEEPKPIKDLPPFKYILIRQDVDLEINFLERSLKGKTEIMIHALDSSTLQEIAIDARQCKIDTENITVQKMRNGQPLGQPSPAPATYVDPYNLLEYPQLYRWNARHAGIRKIRVRPLTRTRATDLPAEDRRFAGCTPVDGSLRVKIKNEEPSSSHRIIVRKPSATGPNAFLDGRTDDEMSYVISIPFETRDIRDGLQFVGLDPGDMRYPHAYTRHSYEPGTACCLFPCLDDLGSIGDWKISIKCPRTLGDLLGQALVTKRQANGNNSNHHDNSTQVIGGSEPVLSEEDKLLEVTVVCSGLLTDEIIDPNDDRKKVMTFESEKATSVHKVGFAVGPFEHVDLFSDFRTEEDDEKLGASALKIHGYCLPRKADWVRNTCVALATAADYLSLTFSGYPYDSYKLCFVEDMVEDTLPLYSFSFISTRLLYPYKIMDTEVDVTRKLVHSLATQWSGICVIPNTRRDRWVTTGIAYYMTDLFMKKLCGNNEYRFRIKLAADKLVEMDVNRPSLYELGRYLHVGDFEREFMDLKAPLVLFILDKRIAKATSGSHNLTQILSRLFTKAKIEGDNVITTKSFRKLCEKTSKYSLDTFWDQWVYGSGCPRIQVTHRFNKKRLCVEMTIGQVQGPEDIERKEMKPSDFLQAIKEKQYGVVGGPIQPLFTGPITIRIHEADGTPYEHIVEIREDTAQKRTVKFDIPYNTKYKRLKRRREKKQASAGAAAEAAAAAGTDEGFLYCLGDTINTPADMERFAAEEYNEATEKQMDAESYEWLRVDTDFEWLCSMKVGMAHYMFVSQLQQDRDIVAQEDTLLYIQRETPHPVASTVLARTLMDIKYFHGIRTMAAHLLKSQCNEAMGMRGMIQLEMAFRDMFCLPGTNTPRPNDFSDKRQYLVQCAIPEALSQVRDKNGKCPLRIKRFILDLLRLNNNSENEFNDDIYVAKLITSVANTLIPNKVQNTMALSFEDEEEAEEQEREEQKIKEECLEEINRYLRRDEWSHSYQNVWTIAGLDAKQRLMKAGVIPVDGLDFVKYLQDATYDDVRIKCWAALVDLGFMIEPVIFKLFMCCLSTDRSPYVRDRLMKIFCEGLASIAFGEYAKPKPQPAATAATAAPNGTTGPTIKDEDLDMADGEDDGLVVVNIEATERALEEARKLAQRKKELPLALEALKKEMETTYGDVERELQRAVWKAIDSPVLGRAERITLLELCATMFDEADRWIITLNYPKRWKVTRNIYRHKPSSLLVNFKSYYRTKPQHPEILPVPPPPVQAPPPPAAAPPEPKRPMIVARASSIKVSRPSISAPSTGGGAAAAAAAAPPKIPSTSSERPSISVPVPSHADSIVASPVAITTPRPQIERKNTLSLSTSSSHKPAKRPRDKLQDAAGGPTGTPAPKRPKVEKPHRPSVGVTSGTPSKRSRIVTLKHPSLRGILRKVMGPSSIRIGSSGGNSSRGSSAGGAVPSPPAMGSIQAKPARKPLPSGPAGVSSSSSSHGHGHGHSHDRDRDRGHGHATTNGGARVPLPGGRDKPASAPAPAPARPKIMLKLKTKKDPTT</sequence>
<evidence type="ECO:0000256" key="6">
    <source>
        <dbReference type="ARBA" id="ARBA00023242"/>
    </source>
</evidence>
<dbReference type="GO" id="GO:0006367">
    <property type="term" value="P:transcription initiation at RNA polymerase II promoter"/>
    <property type="evidence" value="ECO:0007669"/>
    <property type="project" value="TreeGrafter"/>
</dbReference>
<comment type="subcellular location">
    <subcellularLocation>
        <location evidence="1">Nucleus</location>
    </subcellularLocation>
</comment>
<organism evidence="13 14">
    <name type="scientific">Pseudallescheria apiosperma</name>
    <name type="common">Scedosporium apiospermum</name>
    <dbReference type="NCBI Taxonomy" id="563466"/>
    <lineage>
        <taxon>Eukaryota</taxon>
        <taxon>Fungi</taxon>
        <taxon>Dikarya</taxon>
        <taxon>Ascomycota</taxon>
        <taxon>Pezizomycotina</taxon>
        <taxon>Sordariomycetes</taxon>
        <taxon>Hypocreomycetidae</taxon>
        <taxon>Microascales</taxon>
        <taxon>Microascaceae</taxon>
        <taxon>Scedosporium</taxon>
    </lineage>
</organism>
<dbReference type="HOGENOM" id="CLU_002317_2_0_1"/>
<comment type="caution">
    <text evidence="13">The sequence shown here is derived from an EMBL/GenBank/DDBJ whole genome shotgun (WGS) entry which is preliminary data.</text>
</comment>
<dbReference type="GO" id="GO:0003682">
    <property type="term" value="F:chromatin binding"/>
    <property type="evidence" value="ECO:0007669"/>
    <property type="project" value="TreeGrafter"/>
</dbReference>
<reference evidence="13 14" key="1">
    <citation type="journal article" date="2014" name="Genome Announc.">
        <title>Draft genome sequence of the pathogenic fungus Scedosporium apiospermum.</title>
        <authorList>
            <person name="Vandeputte P."/>
            <person name="Ghamrawi S."/>
            <person name="Rechenmann M."/>
            <person name="Iltis A."/>
            <person name="Giraud S."/>
            <person name="Fleury M."/>
            <person name="Thornton C."/>
            <person name="Delhaes L."/>
            <person name="Meyer W."/>
            <person name="Papon N."/>
            <person name="Bouchara J.P."/>
        </authorList>
    </citation>
    <scope>NUCLEOTIDE SEQUENCE [LARGE SCALE GENOMIC DNA]</scope>
    <source>
        <strain evidence="13 14">IHEM 14462</strain>
    </source>
</reference>
<evidence type="ECO:0000313" key="14">
    <source>
        <dbReference type="Proteomes" id="UP000028545"/>
    </source>
</evidence>
<feature type="region of interest" description="Disordered" evidence="10">
    <location>
        <begin position="1270"/>
        <end position="1296"/>
    </location>
</feature>
<dbReference type="PANTHER" id="PTHR15137">
    <property type="entry name" value="TRANSCRIPTION INITIATION FACTOR TFIID"/>
    <property type="match status" value="1"/>
</dbReference>
<proteinExistence type="inferred from homology"/>
<feature type="compositionally biased region" description="Polar residues" evidence="10">
    <location>
        <begin position="1374"/>
        <end position="1383"/>
    </location>
</feature>
<dbReference type="Pfam" id="PF25577">
    <property type="entry name" value="TPR_TAF2_C"/>
    <property type="match status" value="1"/>
</dbReference>
<evidence type="ECO:0000259" key="11">
    <source>
        <dbReference type="Pfam" id="PF25316"/>
    </source>
</evidence>
<dbReference type="SUPFAM" id="SSF63737">
    <property type="entry name" value="Leukotriene A4 hydrolase N-terminal domain"/>
    <property type="match status" value="1"/>
</dbReference>
<feature type="compositionally biased region" description="Basic and acidic residues" evidence="10">
    <location>
        <begin position="1510"/>
        <end position="1520"/>
    </location>
</feature>
<feature type="region of interest" description="Disordered" evidence="10">
    <location>
        <begin position="1308"/>
        <end position="1565"/>
    </location>
</feature>
<evidence type="ECO:0000259" key="12">
    <source>
        <dbReference type="Pfam" id="PF25577"/>
    </source>
</evidence>
<dbReference type="RefSeq" id="XP_016642099.1">
    <property type="nucleotide sequence ID" value="XM_016788342.1"/>
</dbReference>
<evidence type="ECO:0000256" key="2">
    <source>
        <dbReference type="ARBA" id="ARBA00010937"/>
    </source>
</evidence>
<feature type="compositionally biased region" description="Low complexity" evidence="10">
    <location>
        <begin position="1448"/>
        <end position="1480"/>
    </location>
</feature>
<dbReference type="CDD" id="cd09839">
    <property type="entry name" value="M1_like_TAF2"/>
    <property type="match status" value="1"/>
</dbReference>
<name>A0A084G4N8_PSEDA</name>
<dbReference type="InterPro" id="IPR037813">
    <property type="entry name" value="TAF2"/>
</dbReference>
<feature type="region of interest" description="Disordered" evidence="10">
    <location>
        <begin position="1"/>
        <end position="28"/>
    </location>
</feature>
<comment type="function">
    <text evidence="7">Functions as a component of the DNA-binding general transcription factor complex TFIID. Binding of TFIID to a promoter (with or without TATA element) is the initial step in pre-initiation complex (PIC) formation. TFIID plays a key role in the regulation of gene expression by RNA polymerase II through different activities such as transcription activator interaction, core promoter recognition and selectivity, TFIIA and TFIIB interaction, chromatin modification (histone acetylation by TAF1), facilitation of DNA opening and initiation of transcription.</text>
</comment>
<dbReference type="OMA" id="TDLFMKK"/>
<dbReference type="InterPro" id="IPR057991">
    <property type="entry name" value="TPR_TAF2_C"/>
</dbReference>
<evidence type="ECO:0000313" key="13">
    <source>
        <dbReference type="EMBL" id="KEZ42300.1"/>
    </source>
</evidence>
<dbReference type="VEuPathDB" id="FungiDB:SAPIO_CDS6166"/>
<keyword evidence="5" id="KW-0804">Transcription</keyword>
<gene>
    <name evidence="13" type="ORF">SAPIO_CDS6166</name>
</gene>
<dbReference type="FunFam" id="1.10.390.10:FF:000011">
    <property type="entry name" value="Transcription initiation factor TFIID subunit"/>
    <property type="match status" value="1"/>
</dbReference>
<evidence type="ECO:0000256" key="3">
    <source>
        <dbReference type="ARBA" id="ARBA00017363"/>
    </source>
</evidence>
<dbReference type="GO" id="GO:0005669">
    <property type="term" value="C:transcription factor TFIID complex"/>
    <property type="evidence" value="ECO:0007669"/>
    <property type="project" value="InterPro"/>
</dbReference>
<feature type="compositionally biased region" description="Pro residues" evidence="10">
    <location>
        <begin position="1275"/>
        <end position="1293"/>
    </location>
</feature>
<accession>A0A084G4N8</accession>
<evidence type="ECO:0000256" key="10">
    <source>
        <dbReference type="SAM" id="MobiDB-lite"/>
    </source>
</evidence>
<feature type="domain" description="Transcription initiation factor TFIID subunit 2 TPR repeats" evidence="12">
    <location>
        <begin position="809"/>
        <end position="1102"/>
    </location>
</feature>
<dbReference type="Gene3D" id="2.60.40.1730">
    <property type="entry name" value="tricorn interacting facor f3 domain"/>
    <property type="match status" value="1"/>
</dbReference>
<feature type="coiled-coil region" evidence="9">
    <location>
        <begin position="977"/>
        <end position="1006"/>
    </location>
</feature>
<evidence type="ECO:0000256" key="4">
    <source>
        <dbReference type="ARBA" id="ARBA00023015"/>
    </source>
</evidence>
<dbReference type="InterPro" id="IPR057345">
    <property type="entry name" value="Ig-like_TAF2"/>
</dbReference>
<evidence type="ECO:0000256" key="9">
    <source>
        <dbReference type="SAM" id="Coils"/>
    </source>
</evidence>
<evidence type="ECO:0000256" key="7">
    <source>
        <dbReference type="ARBA" id="ARBA00025346"/>
    </source>
</evidence>
<dbReference type="Gene3D" id="1.10.390.10">
    <property type="entry name" value="Neutral Protease Domain 2"/>
    <property type="match status" value="1"/>
</dbReference>
<dbReference type="Proteomes" id="UP000028545">
    <property type="component" value="Unassembled WGS sequence"/>
</dbReference>
<feature type="domain" description="Transcription initiation factor TFIID subunit 2 Ig-like" evidence="11">
    <location>
        <begin position="619"/>
        <end position="804"/>
    </location>
</feature>
<feature type="compositionally biased region" description="Low complexity" evidence="10">
    <location>
        <begin position="1312"/>
        <end position="1339"/>
    </location>
</feature>
<evidence type="ECO:0000256" key="1">
    <source>
        <dbReference type="ARBA" id="ARBA00004123"/>
    </source>
</evidence>
<keyword evidence="4" id="KW-0805">Transcription regulation</keyword>
<dbReference type="GeneID" id="27725238"/>
<keyword evidence="6" id="KW-0539">Nucleus</keyword>
<dbReference type="Pfam" id="PF25316">
    <property type="entry name" value="TAF2_3rd"/>
    <property type="match status" value="1"/>
</dbReference>
<evidence type="ECO:0000256" key="8">
    <source>
        <dbReference type="ARBA" id="ARBA00076306"/>
    </source>
</evidence>
<dbReference type="PANTHER" id="PTHR15137:SF9">
    <property type="entry name" value="TRANSCRIPTION INITIATION FACTOR TFIID SUBUNIT 2"/>
    <property type="match status" value="1"/>
</dbReference>
<keyword evidence="14" id="KW-1185">Reference proteome</keyword>
<dbReference type="GO" id="GO:0016251">
    <property type="term" value="F:RNA polymerase II general transcription initiation factor activity"/>
    <property type="evidence" value="ECO:0007669"/>
    <property type="project" value="TreeGrafter"/>
</dbReference>
<comment type="similarity">
    <text evidence="2">Belongs to the TAF2 family.</text>
</comment>
<feature type="compositionally biased region" description="Acidic residues" evidence="10">
    <location>
        <begin position="12"/>
        <end position="24"/>
    </location>
</feature>
<protein>
    <recommendedName>
        <fullName evidence="3">Transcription initiation factor TFIID subunit 2</fullName>
    </recommendedName>
    <alternativeName>
        <fullName evidence="8">TBP-associated factor 2</fullName>
    </alternativeName>
</protein>